<evidence type="ECO:0000256" key="4">
    <source>
        <dbReference type="ARBA" id="ARBA00022989"/>
    </source>
</evidence>
<dbReference type="EMBL" id="JABMCG010000048">
    <property type="protein sequence ID" value="NUU26659.1"/>
    <property type="molecule type" value="Genomic_DNA"/>
</dbReference>
<dbReference type="PANTHER" id="PTHR38459">
    <property type="entry name" value="PROPHAGE BACTOPRENOL-LINKED GLUCOSE TRANSLOCASE HOMOLOG"/>
    <property type="match status" value="1"/>
</dbReference>
<evidence type="ECO:0000313" key="8">
    <source>
        <dbReference type="EMBL" id="NUU26659.1"/>
    </source>
</evidence>
<keyword evidence="5 6" id="KW-0472">Membrane</keyword>
<dbReference type="PANTHER" id="PTHR38459:SF1">
    <property type="entry name" value="PROPHAGE BACTOPRENOL-LINKED GLUCOSE TRANSLOCASE HOMOLOG"/>
    <property type="match status" value="1"/>
</dbReference>
<organism evidence="8 9">
    <name type="scientific">Curtobacterium citreum</name>
    <dbReference type="NCBI Taxonomy" id="2036"/>
    <lineage>
        <taxon>Bacteria</taxon>
        <taxon>Bacillati</taxon>
        <taxon>Actinomycetota</taxon>
        <taxon>Actinomycetes</taxon>
        <taxon>Micrococcales</taxon>
        <taxon>Microbacteriaceae</taxon>
        <taxon>Curtobacterium</taxon>
    </lineage>
</organism>
<dbReference type="InterPro" id="IPR007267">
    <property type="entry name" value="GtrA_DPMS_TM"/>
</dbReference>
<dbReference type="AlphaFoldDB" id="A0A850DPZ7"/>
<comment type="subcellular location">
    <subcellularLocation>
        <location evidence="1">Membrane</location>
        <topology evidence="1">Multi-pass membrane protein</topology>
    </subcellularLocation>
</comment>
<reference evidence="8 9" key="1">
    <citation type="submission" date="2020-05" db="EMBL/GenBank/DDBJ databases">
        <title>Genome Sequencing of Type Strains.</title>
        <authorList>
            <person name="Lemaire J.F."/>
            <person name="Inderbitzin P."/>
            <person name="Gregorio O.A."/>
            <person name="Collins S.B."/>
            <person name="Wespe N."/>
            <person name="Knight-Connoni V."/>
        </authorList>
    </citation>
    <scope>NUCLEOTIDE SEQUENCE [LARGE SCALE GENOMIC DNA]</scope>
    <source>
        <strain evidence="8 9">DSM 20512</strain>
    </source>
</reference>
<protein>
    <submittedName>
        <fullName evidence="8">GtrA family protein</fullName>
    </submittedName>
</protein>
<feature type="domain" description="GtrA/DPMS transmembrane" evidence="7">
    <location>
        <begin position="26"/>
        <end position="151"/>
    </location>
</feature>
<evidence type="ECO:0000256" key="3">
    <source>
        <dbReference type="ARBA" id="ARBA00022692"/>
    </source>
</evidence>
<name>A0A850DPZ7_9MICO</name>
<dbReference type="GO" id="GO:0000271">
    <property type="term" value="P:polysaccharide biosynthetic process"/>
    <property type="evidence" value="ECO:0007669"/>
    <property type="project" value="InterPro"/>
</dbReference>
<accession>A0A850DPZ7</accession>
<gene>
    <name evidence="8" type="ORF">HP467_00810</name>
</gene>
<sequence>MSGAGKDSVANASEWFLGHLRRGGSFLVVGGIGFVVDAAVYNALVFWGGHGPLFDQPLVAKIIAIAVASVVTYFGSRLWTYRDRAGAQTLRSFLVFALLNVVAILLQLACLGVSRYVLHLDSPLADNISGTLIGQAVATVFRYVAYGKFVFTEKRDAAAEATAEIV</sequence>
<evidence type="ECO:0000313" key="9">
    <source>
        <dbReference type="Proteomes" id="UP000539146"/>
    </source>
</evidence>
<dbReference type="Pfam" id="PF04138">
    <property type="entry name" value="GtrA_DPMS_TM"/>
    <property type="match status" value="1"/>
</dbReference>
<feature type="transmembrane region" description="Helical" evidence="6">
    <location>
        <begin position="26"/>
        <end position="47"/>
    </location>
</feature>
<evidence type="ECO:0000256" key="2">
    <source>
        <dbReference type="ARBA" id="ARBA00009399"/>
    </source>
</evidence>
<evidence type="ECO:0000256" key="6">
    <source>
        <dbReference type="SAM" id="Phobius"/>
    </source>
</evidence>
<dbReference type="InterPro" id="IPR051401">
    <property type="entry name" value="GtrA_CellWall_Glycosyl"/>
</dbReference>
<keyword evidence="3 6" id="KW-0812">Transmembrane</keyword>
<feature type="transmembrane region" description="Helical" evidence="6">
    <location>
        <begin position="93"/>
        <end position="118"/>
    </location>
</feature>
<keyword evidence="4 6" id="KW-1133">Transmembrane helix</keyword>
<feature type="transmembrane region" description="Helical" evidence="6">
    <location>
        <begin position="59"/>
        <end position="81"/>
    </location>
</feature>
<evidence type="ECO:0000256" key="1">
    <source>
        <dbReference type="ARBA" id="ARBA00004141"/>
    </source>
</evidence>
<comment type="caution">
    <text evidence="8">The sequence shown here is derived from an EMBL/GenBank/DDBJ whole genome shotgun (WGS) entry which is preliminary data.</text>
</comment>
<evidence type="ECO:0000256" key="5">
    <source>
        <dbReference type="ARBA" id="ARBA00023136"/>
    </source>
</evidence>
<proteinExistence type="inferred from homology"/>
<dbReference type="GO" id="GO:0005886">
    <property type="term" value="C:plasma membrane"/>
    <property type="evidence" value="ECO:0007669"/>
    <property type="project" value="TreeGrafter"/>
</dbReference>
<feature type="transmembrane region" description="Helical" evidence="6">
    <location>
        <begin position="124"/>
        <end position="145"/>
    </location>
</feature>
<dbReference type="Proteomes" id="UP000539146">
    <property type="component" value="Unassembled WGS sequence"/>
</dbReference>
<evidence type="ECO:0000259" key="7">
    <source>
        <dbReference type="Pfam" id="PF04138"/>
    </source>
</evidence>
<comment type="similarity">
    <text evidence="2">Belongs to the GtrA family.</text>
</comment>